<evidence type="ECO:0000313" key="3">
    <source>
        <dbReference type="Proteomes" id="UP000823927"/>
    </source>
</evidence>
<dbReference type="Pfam" id="PF11796">
    <property type="entry name" value="DUF3323"/>
    <property type="match status" value="1"/>
</dbReference>
<accession>A0A9D1JRM6</accession>
<protein>
    <recommendedName>
        <fullName evidence="1">Conserved hypothetical protein CHP02679 N terminus domain-containing protein</fullName>
    </recommendedName>
</protein>
<organism evidence="2 3">
    <name type="scientific">Candidatus Scybalocola faecigallinarum</name>
    <dbReference type="NCBI Taxonomy" id="2840941"/>
    <lineage>
        <taxon>Bacteria</taxon>
        <taxon>Bacillati</taxon>
        <taxon>Bacillota</taxon>
        <taxon>Clostridia</taxon>
        <taxon>Lachnospirales</taxon>
        <taxon>Lachnospiraceae</taxon>
        <taxon>Lachnospiraceae incertae sedis</taxon>
        <taxon>Candidatus Scybalocola (ex Gilroy et al. 2021)</taxon>
    </lineage>
</organism>
<dbReference type="EMBL" id="DVIT01000029">
    <property type="protein sequence ID" value="HIS47505.1"/>
    <property type="molecule type" value="Genomic_DNA"/>
</dbReference>
<reference evidence="2" key="1">
    <citation type="submission" date="2020-10" db="EMBL/GenBank/DDBJ databases">
        <authorList>
            <person name="Gilroy R."/>
        </authorList>
    </citation>
    <scope>NUCLEOTIDE SEQUENCE</scope>
    <source>
        <strain evidence="2">CHK178-757</strain>
    </source>
</reference>
<reference evidence="2" key="2">
    <citation type="journal article" date="2021" name="PeerJ">
        <title>Extensive microbial diversity within the chicken gut microbiome revealed by metagenomics and culture.</title>
        <authorList>
            <person name="Gilroy R."/>
            <person name="Ravi A."/>
            <person name="Getino M."/>
            <person name="Pursley I."/>
            <person name="Horton D.L."/>
            <person name="Alikhan N.F."/>
            <person name="Baker D."/>
            <person name="Gharbi K."/>
            <person name="Hall N."/>
            <person name="Watson M."/>
            <person name="Adriaenssens E.M."/>
            <person name="Foster-Nyarko E."/>
            <person name="Jarju S."/>
            <person name="Secka A."/>
            <person name="Antonio M."/>
            <person name="Oren A."/>
            <person name="Chaudhuri R.R."/>
            <person name="La Ragione R."/>
            <person name="Hildebrand F."/>
            <person name="Pallen M.J."/>
        </authorList>
    </citation>
    <scope>NUCLEOTIDE SEQUENCE</scope>
    <source>
        <strain evidence="2">CHK178-757</strain>
    </source>
</reference>
<dbReference type="AlphaFoldDB" id="A0A9D1JRM6"/>
<proteinExistence type="predicted"/>
<dbReference type="Proteomes" id="UP000823927">
    <property type="component" value="Unassembled WGS sequence"/>
</dbReference>
<feature type="domain" description="Conserved hypothetical protein CHP02679 N terminus" evidence="1">
    <location>
        <begin position="40"/>
        <end position="217"/>
    </location>
</feature>
<evidence type="ECO:0000259" key="1">
    <source>
        <dbReference type="Pfam" id="PF11796"/>
    </source>
</evidence>
<dbReference type="InterPro" id="IPR024466">
    <property type="entry name" value="CHP02679_N"/>
</dbReference>
<name>A0A9D1JRM6_9FIRM</name>
<sequence length="227" mass="26354">MKWSEDAAVNECRAYFSSHPVLMKLLKGFWEKYRSYGSFTGNVTLKNLTQDQREVLEGFFQKSFHGQKSASISAAKFEKALKNSRFHQITPERLFLACFGAVPVGKRDEAQRHQEQWSDMIMQVQSRCKDPLVQSWLEAYTENPGDFPVLSRRLRSFGDDILQGRKLLEKTADILIRLPQRQDQVEYRAVFSAKLTGNPHSFDDDRADGRLLYELVKWFVQMTDGNF</sequence>
<evidence type="ECO:0000313" key="2">
    <source>
        <dbReference type="EMBL" id="HIS47505.1"/>
    </source>
</evidence>
<feature type="non-terminal residue" evidence="2">
    <location>
        <position position="227"/>
    </location>
</feature>
<comment type="caution">
    <text evidence="2">The sequence shown here is derived from an EMBL/GenBank/DDBJ whole genome shotgun (WGS) entry which is preliminary data.</text>
</comment>
<gene>
    <name evidence="2" type="ORF">IAB46_08140</name>
</gene>